<keyword evidence="2" id="KW-0560">Oxidoreductase</keyword>
<comment type="caution">
    <text evidence="5">The sequence shown here is derived from an EMBL/GenBank/DDBJ whole genome shotgun (WGS) entry which is preliminary data.</text>
</comment>
<sequence length="377" mass="42443">MKHNLLHQRPLNLIPPLPKNPYSLPIVSIGAGAIVTLGHLPAYELAGFRVKGIFDINRDRALDVAKKWNIPNVYNTLNEACGSSSEDVIYDLAVPSKQIIPILKQIPMNSHVLMQKPMGENLSDAQAIVKICKERHIHGSVNLQLRYAPYILALKDAIHRGWLGDRLTTIEVHVNAHTAWTSWPFLATAPRLELIYHSIHYVDLIRDLLAPHDPSALHCRSSQHAAMPHLTPVRSSYSFVYAHDPMLYVNIYTNHHHRWGKNHAQSYLLVEGTEGTARAQIGDNLAYGECTEGKQVDSLQICSDKITNGEWVDIDLQQRNRFPHAFIGPMAAAIRRYENENDRPSTDIEDALKTMAVLEAAWDSSTNHMTSISYKLT</sequence>
<evidence type="ECO:0000313" key="5">
    <source>
        <dbReference type="EMBL" id="CAF0835399.1"/>
    </source>
</evidence>
<evidence type="ECO:0008006" key="7">
    <source>
        <dbReference type="Google" id="ProtNLM"/>
    </source>
</evidence>
<organism evidence="5 6">
    <name type="scientific">Adineta ricciae</name>
    <name type="common">Rotifer</name>
    <dbReference type="NCBI Taxonomy" id="249248"/>
    <lineage>
        <taxon>Eukaryota</taxon>
        <taxon>Metazoa</taxon>
        <taxon>Spiralia</taxon>
        <taxon>Gnathifera</taxon>
        <taxon>Rotifera</taxon>
        <taxon>Eurotatoria</taxon>
        <taxon>Bdelloidea</taxon>
        <taxon>Adinetida</taxon>
        <taxon>Adinetidae</taxon>
        <taxon>Adineta</taxon>
    </lineage>
</organism>
<reference evidence="5" key="1">
    <citation type="submission" date="2021-02" db="EMBL/GenBank/DDBJ databases">
        <authorList>
            <person name="Nowell W R."/>
        </authorList>
    </citation>
    <scope>NUCLEOTIDE SEQUENCE</scope>
</reference>
<keyword evidence="6" id="KW-1185">Reference proteome</keyword>
<name>A0A813UV55_ADIRI</name>
<dbReference type="InterPro" id="IPR051317">
    <property type="entry name" value="Gfo/Idh/MocA_oxidoreduct"/>
</dbReference>
<gene>
    <name evidence="5" type="ORF">XAT740_LOCUS4679</name>
</gene>
<evidence type="ECO:0000313" key="6">
    <source>
        <dbReference type="Proteomes" id="UP000663828"/>
    </source>
</evidence>
<dbReference type="InterPro" id="IPR000683">
    <property type="entry name" value="Gfo/Idh/MocA-like_OxRdtase_N"/>
</dbReference>
<dbReference type="PANTHER" id="PTHR43708">
    <property type="entry name" value="CONSERVED EXPRESSED OXIDOREDUCTASE (EUROFUNG)"/>
    <property type="match status" value="1"/>
</dbReference>
<proteinExistence type="inferred from homology"/>
<dbReference type="Gene3D" id="3.40.50.720">
    <property type="entry name" value="NAD(P)-binding Rossmann-like Domain"/>
    <property type="match status" value="1"/>
</dbReference>
<dbReference type="Proteomes" id="UP000663828">
    <property type="component" value="Unassembled WGS sequence"/>
</dbReference>
<evidence type="ECO:0000259" key="4">
    <source>
        <dbReference type="Pfam" id="PF02894"/>
    </source>
</evidence>
<feature type="domain" description="Gfo/Idh/MocA-like oxidoreductase N-terminal" evidence="3">
    <location>
        <begin position="27"/>
        <end position="137"/>
    </location>
</feature>
<dbReference type="InterPro" id="IPR004104">
    <property type="entry name" value="Gfo/Idh/MocA-like_OxRdtase_C"/>
</dbReference>
<evidence type="ECO:0000259" key="3">
    <source>
        <dbReference type="Pfam" id="PF01408"/>
    </source>
</evidence>
<comment type="similarity">
    <text evidence="1">Belongs to the Gfo/Idh/MocA family.</text>
</comment>
<dbReference type="PANTHER" id="PTHR43708:SF5">
    <property type="entry name" value="CONSERVED EXPRESSED OXIDOREDUCTASE (EUROFUNG)-RELATED"/>
    <property type="match status" value="1"/>
</dbReference>
<dbReference type="EMBL" id="CAJNOR010000195">
    <property type="protein sequence ID" value="CAF0835399.1"/>
    <property type="molecule type" value="Genomic_DNA"/>
</dbReference>
<feature type="domain" description="Gfo/Idh/MocA-like oxidoreductase C-terminal" evidence="4">
    <location>
        <begin position="194"/>
        <end position="368"/>
    </location>
</feature>
<dbReference type="Pfam" id="PF02894">
    <property type="entry name" value="GFO_IDH_MocA_C"/>
    <property type="match status" value="1"/>
</dbReference>
<dbReference type="SUPFAM" id="SSF55347">
    <property type="entry name" value="Glyceraldehyde-3-phosphate dehydrogenase-like, C-terminal domain"/>
    <property type="match status" value="1"/>
</dbReference>
<dbReference type="InterPro" id="IPR036291">
    <property type="entry name" value="NAD(P)-bd_dom_sf"/>
</dbReference>
<evidence type="ECO:0000256" key="1">
    <source>
        <dbReference type="ARBA" id="ARBA00010928"/>
    </source>
</evidence>
<dbReference type="Pfam" id="PF01408">
    <property type="entry name" value="GFO_IDH_MocA"/>
    <property type="match status" value="1"/>
</dbReference>
<evidence type="ECO:0000256" key="2">
    <source>
        <dbReference type="ARBA" id="ARBA00023002"/>
    </source>
</evidence>
<protein>
    <recommendedName>
        <fullName evidence="7">Oxidoreductase</fullName>
    </recommendedName>
</protein>
<dbReference type="GO" id="GO:0016491">
    <property type="term" value="F:oxidoreductase activity"/>
    <property type="evidence" value="ECO:0007669"/>
    <property type="project" value="UniProtKB-KW"/>
</dbReference>
<accession>A0A813UV55</accession>
<dbReference type="SUPFAM" id="SSF51735">
    <property type="entry name" value="NAD(P)-binding Rossmann-fold domains"/>
    <property type="match status" value="1"/>
</dbReference>
<dbReference type="Gene3D" id="3.30.360.10">
    <property type="entry name" value="Dihydrodipicolinate Reductase, domain 2"/>
    <property type="match status" value="1"/>
</dbReference>
<dbReference type="GO" id="GO:0000166">
    <property type="term" value="F:nucleotide binding"/>
    <property type="evidence" value="ECO:0007669"/>
    <property type="project" value="InterPro"/>
</dbReference>
<dbReference type="AlphaFoldDB" id="A0A813UV55"/>